<organism evidence="3 4">
    <name type="scientific">Pendulispora albinea</name>
    <dbReference type="NCBI Taxonomy" id="2741071"/>
    <lineage>
        <taxon>Bacteria</taxon>
        <taxon>Pseudomonadati</taxon>
        <taxon>Myxococcota</taxon>
        <taxon>Myxococcia</taxon>
        <taxon>Myxococcales</taxon>
        <taxon>Sorangiineae</taxon>
        <taxon>Pendulisporaceae</taxon>
        <taxon>Pendulispora</taxon>
    </lineage>
</organism>
<dbReference type="InterPro" id="IPR037523">
    <property type="entry name" value="VOC_core"/>
</dbReference>
<sequence>MIALDHVTAIVEDAETTARALEAVLGIAAGPEVVLPGMSIRTLRIGEVELHVNAPAGPGPVRDHLARHGPGLHHLAVRVADLDAAMGALAALSISTLGAPVETAKGLREVFLDPARTGGVMIQLVERRAEVRATDLDAASTAALIEQAGARITR</sequence>
<protein>
    <submittedName>
        <fullName evidence="3">VOC family protein</fullName>
    </submittedName>
</protein>
<reference evidence="3 4" key="1">
    <citation type="submission" date="2021-12" db="EMBL/GenBank/DDBJ databases">
        <title>Discovery of the Pendulisporaceae a myxobacterial family with distinct sporulation behavior and unique specialized metabolism.</title>
        <authorList>
            <person name="Garcia R."/>
            <person name="Popoff A."/>
            <person name="Bader C.D."/>
            <person name="Loehr J."/>
            <person name="Walesch S."/>
            <person name="Walt C."/>
            <person name="Boldt J."/>
            <person name="Bunk B."/>
            <person name="Haeckl F.J.F.P.J."/>
            <person name="Gunesch A.P."/>
            <person name="Birkelbach J."/>
            <person name="Nuebel U."/>
            <person name="Pietschmann T."/>
            <person name="Bach T."/>
            <person name="Mueller R."/>
        </authorList>
    </citation>
    <scope>NUCLEOTIDE SEQUENCE [LARGE SCALE GENOMIC DNA]</scope>
    <source>
        <strain evidence="3 4">MSr11954</strain>
    </source>
</reference>
<dbReference type="SUPFAM" id="SSF54593">
    <property type="entry name" value="Glyoxalase/Bleomycin resistance protein/Dihydroxybiphenyl dioxygenase"/>
    <property type="match status" value="1"/>
</dbReference>
<keyword evidence="1" id="KW-0479">Metal-binding</keyword>
<dbReference type="InterPro" id="IPR029068">
    <property type="entry name" value="Glyas_Bleomycin-R_OHBP_Dase"/>
</dbReference>
<evidence type="ECO:0000313" key="4">
    <source>
        <dbReference type="Proteomes" id="UP001370348"/>
    </source>
</evidence>
<dbReference type="PROSITE" id="PS51819">
    <property type="entry name" value="VOC"/>
    <property type="match status" value="1"/>
</dbReference>
<accession>A0ABZ2LQ00</accession>
<evidence type="ECO:0000313" key="3">
    <source>
        <dbReference type="EMBL" id="WXB12800.1"/>
    </source>
</evidence>
<gene>
    <name evidence="3" type="ORF">LZC94_33735</name>
</gene>
<dbReference type="EMBL" id="CP089984">
    <property type="protein sequence ID" value="WXB12800.1"/>
    <property type="molecule type" value="Genomic_DNA"/>
</dbReference>
<dbReference type="Gene3D" id="3.10.180.10">
    <property type="entry name" value="2,3-Dihydroxybiphenyl 1,2-Dioxygenase, domain 1"/>
    <property type="match status" value="1"/>
</dbReference>
<name>A0ABZ2LQ00_9BACT</name>
<dbReference type="Proteomes" id="UP001370348">
    <property type="component" value="Chromosome"/>
</dbReference>
<proteinExistence type="predicted"/>
<dbReference type="RefSeq" id="WP_394822420.1">
    <property type="nucleotide sequence ID" value="NZ_CP089984.1"/>
</dbReference>
<evidence type="ECO:0000259" key="2">
    <source>
        <dbReference type="PROSITE" id="PS51819"/>
    </source>
</evidence>
<dbReference type="PANTHER" id="PTHR43048">
    <property type="entry name" value="METHYLMALONYL-COA EPIMERASE"/>
    <property type="match status" value="1"/>
</dbReference>
<evidence type="ECO:0000256" key="1">
    <source>
        <dbReference type="ARBA" id="ARBA00022723"/>
    </source>
</evidence>
<dbReference type="InterPro" id="IPR051785">
    <property type="entry name" value="MMCE/EMCE_epimerase"/>
</dbReference>
<feature type="domain" description="VOC" evidence="2">
    <location>
        <begin position="3"/>
        <end position="127"/>
    </location>
</feature>
<dbReference type="PANTHER" id="PTHR43048:SF3">
    <property type="entry name" value="METHYLMALONYL-COA EPIMERASE, MITOCHONDRIAL"/>
    <property type="match status" value="1"/>
</dbReference>
<dbReference type="Pfam" id="PF13669">
    <property type="entry name" value="Glyoxalase_4"/>
    <property type="match status" value="1"/>
</dbReference>
<keyword evidence="4" id="KW-1185">Reference proteome</keyword>